<gene>
    <name evidence="1" type="ordered locus">Hden_2969</name>
</gene>
<proteinExistence type="predicted"/>
<accession>D8JVB0</accession>
<sequence length="156" mass="16469">MTAQHHATMGTKIYIGTTAATASTDTYKEIEGAKALSNAFGVSFASLDVTALSDLWKQTEKGLGDAGSLQVGGMVKTDQATGELAAGQAALEAASLDRSDDNIYNIKIVRLNGSGYYMKVRVMTFLRTFGQNTNTEDFTSSLMQQSLATPFPAPGG</sequence>
<dbReference type="KEGG" id="hdn:Hden_2969"/>
<dbReference type="Proteomes" id="UP000002033">
    <property type="component" value="Chromosome"/>
</dbReference>
<organism evidence="1 2">
    <name type="scientific">Hyphomicrobium denitrificans (strain ATCC 51888 / DSM 1869 / NCIMB 11706 / TK 0415)</name>
    <dbReference type="NCBI Taxonomy" id="582899"/>
    <lineage>
        <taxon>Bacteria</taxon>
        <taxon>Pseudomonadati</taxon>
        <taxon>Pseudomonadota</taxon>
        <taxon>Alphaproteobacteria</taxon>
        <taxon>Hyphomicrobiales</taxon>
        <taxon>Hyphomicrobiaceae</taxon>
        <taxon>Hyphomicrobium</taxon>
    </lineage>
</organism>
<protein>
    <recommendedName>
        <fullName evidence="3">Phage major tail protein, TP901-1 family</fullName>
    </recommendedName>
</protein>
<keyword evidence="2" id="KW-1185">Reference proteome</keyword>
<dbReference type="AlphaFoldDB" id="D8JVB0"/>
<dbReference type="STRING" id="582899.Hden_2969"/>
<dbReference type="HOGENOM" id="CLU_1684183_0_0_5"/>
<dbReference type="Gene3D" id="4.10.410.40">
    <property type="match status" value="1"/>
</dbReference>
<evidence type="ECO:0000313" key="1">
    <source>
        <dbReference type="EMBL" id="ADJ24764.1"/>
    </source>
</evidence>
<evidence type="ECO:0000313" key="2">
    <source>
        <dbReference type="Proteomes" id="UP000002033"/>
    </source>
</evidence>
<name>D8JVB0_HYPDA</name>
<reference evidence="2" key="1">
    <citation type="journal article" date="2011" name="J. Bacteriol.">
        <title>Genome sequences of eight morphologically diverse alphaproteobacteria.</title>
        <authorList>
            <consortium name="US DOE Joint Genome Institute"/>
            <person name="Brown P.J."/>
            <person name="Kysela D.T."/>
            <person name="Buechlein A."/>
            <person name="Hemmerich C."/>
            <person name="Brun Y.V."/>
        </authorList>
    </citation>
    <scope>NUCLEOTIDE SEQUENCE [LARGE SCALE GENOMIC DNA]</scope>
    <source>
        <strain evidence="2">ATCC 51888 / DSM 1869 / NCIB 11706 / TK 0415</strain>
    </source>
</reference>
<evidence type="ECO:0008006" key="3">
    <source>
        <dbReference type="Google" id="ProtNLM"/>
    </source>
</evidence>
<dbReference type="EMBL" id="CP002083">
    <property type="protein sequence ID" value="ADJ24764.1"/>
    <property type="molecule type" value="Genomic_DNA"/>
</dbReference>
<dbReference type="RefSeq" id="WP_013216923.1">
    <property type="nucleotide sequence ID" value="NC_014313.1"/>
</dbReference>